<keyword evidence="3" id="KW-1185">Reference proteome</keyword>
<reference evidence="2" key="1">
    <citation type="journal article" date="2014" name="Int. J. Syst. Evol. Microbiol.">
        <title>Complete genome sequence of Corynebacterium casei LMG S-19264T (=DSM 44701T), isolated from a smear-ripened cheese.</title>
        <authorList>
            <consortium name="US DOE Joint Genome Institute (JGI-PGF)"/>
            <person name="Walter F."/>
            <person name="Albersmeier A."/>
            <person name="Kalinowski J."/>
            <person name="Ruckert C."/>
        </authorList>
    </citation>
    <scope>NUCLEOTIDE SEQUENCE</scope>
    <source>
        <strain evidence="2">CGMCC 1.15958</strain>
    </source>
</reference>
<dbReference type="RefSeq" id="WP_188767922.1">
    <property type="nucleotide sequence ID" value="NZ_BMKK01000007.1"/>
</dbReference>
<dbReference type="Pfam" id="PF19493">
    <property type="entry name" value="Trypco1"/>
    <property type="match status" value="1"/>
</dbReference>
<sequence length="132" mass="15189">MSYLIEYFEDIPVILEPDIAYFSIHEDVKELKVLETKEKKNQEYYPTSAHDSNETLSIEVKEKIATLKEVIAAITKSFSNTFEEIKSGISEVEIEISLGFEKELKMWILGAKGTFSTKIKIVWKRTALNHSI</sequence>
<accession>A0A916YZJ8</accession>
<comment type="caution">
    <text evidence="2">The sequence shown here is derived from an EMBL/GenBank/DDBJ whole genome shotgun (WGS) entry which is preliminary data.</text>
</comment>
<protein>
    <recommendedName>
        <fullName evidence="1">Trypsin-co-occurring domain-containing protein</fullName>
    </recommendedName>
</protein>
<dbReference type="InterPro" id="IPR045794">
    <property type="entry name" value="Trypco1"/>
</dbReference>
<dbReference type="Proteomes" id="UP000609064">
    <property type="component" value="Unassembled WGS sequence"/>
</dbReference>
<gene>
    <name evidence="2" type="ORF">GCM10011514_35800</name>
</gene>
<name>A0A916YZJ8_9BACT</name>
<evidence type="ECO:0000259" key="1">
    <source>
        <dbReference type="Pfam" id="PF19493"/>
    </source>
</evidence>
<evidence type="ECO:0000313" key="3">
    <source>
        <dbReference type="Proteomes" id="UP000609064"/>
    </source>
</evidence>
<organism evidence="2 3">
    <name type="scientific">Emticicia aquatilis</name>
    <dbReference type="NCBI Taxonomy" id="1537369"/>
    <lineage>
        <taxon>Bacteria</taxon>
        <taxon>Pseudomonadati</taxon>
        <taxon>Bacteroidota</taxon>
        <taxon>Cytophagia</taxon>
        <taxon>Cytophagales</taxon>
        <taxon>Leadbetterellaceae</taxon>
        <taxon>Emticicia</taxon>
    </lineage>
</organism>
<evidence type="ECO:0000313" key="2">
    <source>
        <dbReference type="EMBL" id="GGD68526.1"/>
    </source>
</evidence>
<dbReference type="AlphaFoldDB" id="A0A916YZJ8"/>
<proteinExistence type="predicted"/>
<dbReference type="EMBL" id="BMKK01000007">
    <property type="protein sequence ID" value="GGD68526.1"/>
    <property type="molecule type" value="Genomic_DNA"/>
</dbReference>
<feature type="domain" description="Trypsin-co-occurring" evidence="1">
    <location>
        <begin position="48"/>
        <end position="125"/>
    </location>
</feature>
<reference evidence="2" key="2">
    <citation type="submission" date="2020-09" db="EMBL/GenBank/DDBJ databases">
        <authorList>
            <person name="Sun Q."/>
            <person name="Zhou Y."/>
        </authorList>
    </citation>
    <scope>NUCLEOTIDE SEQUENCE</scope>
    <source>
        <strain evidence="2">CGMCC 1.15958</strain>
    </source>
</reference>